<protein>
    <submittedName>
        <fullName evidence="3">Protecting protein DprA protein</fullName>
    </submittedName>
</protein>
<evidence type="ECO:0000313" key="3">
    <source>
        <dbReference type="EMBL" id="KKS97466.1"/>
    </source>
</evidence>
<feature type="domain" description="Smf/DprA SLOG" evidence="2">
    <location>
        <begin position="11"/>
        <end position="219"/>
    </location>
</feature>
<gene>
    <name evidence="3" type="ORF">UV74_C0013G0588</name>
</gene>
<dbReference type="SUPFAM" id="SSF102405">
    <property type="entry name" value="MCP/YpsA-like"/>
    <property type="match status" value="1"/>
</dbReference>
<dbReference type="InterPro" id="IPR003488">
    <property type="entry name" value="DprA"/>
</dbReference>
<name>A0A0G1FR04_9BACT</name>
<proteinExistence type="inferred from homology"/>
<dbReference type="GO" id="GO:0009294">
    <property type="term" value="P:DNA-mediated transformation"/>
    <property type="evidence" value="ECO:0007669"/>
    <property type="project" value="InterPro"/>
</dbReference>
<comment type="similarity">
    <text evidence="1">Belongs to the DprA/Smf family.</text>
</comment>
<dbReference type="Proteomes" id="UP000034090">
    <property type="component" value="Unassembled WGS sequence"/>
</dbReference>
<dbReference type="Pfam" id="PF02481">
    <property type="entry name" value="DNA_processg_A"/>
    <property type="match status" value="1"/>
</dbReference>
<comment type="caution">
    <text evidence="3">The sequence shown here is derived from an EMBL/GenBank/DDBJ whole genome shotgun (WGS) entry which is preliminary data.</text>
</comment>
<dbReference type="Gene3D" id="3.40.50.450">
    <property type="match status" value="1"/>
</dbReference>
<dbReference type="PATRIC" id="fig|1618578.3.peg.944"/>
<dbReference type="STRING" id="1618578.UV74_C0013G0588"/>
<evidence type="ECO:0000256" key="1">
    <source>
        <dbReference type="ARBA" id="ARBA00006525"/>
    </source>
</evidence>
<reference evidence="3 4" key="1">
    <citation type="journal article" date="2015" name="Nature">
        <title>rRNA introns, odd ribosomes, and small enigmatic genomes across a large radiation of phyla.</title>
        <authorList>
            <person name="Brown C.T."/>
            <person name="Hug L.A."/>
            <person name="Thomas B.C."/>
            <person name="Sharon I."/>
            <person name="Castelle C.J."/>
            <person name="Singh A."/>
            <person name="Wilkins M.J."/>
            <person name="Williams K.H."/>
            <person name="Banfield J.F."/>
        </authorList>
    </citation>
    <scope>NUCLEOTIDE SEQUENCE [LARGE SCALE GENOMIC DNA]</scope>
</reference>
<dbReference type="EMBL" id="LCFQ01000013">
    <property type="protein sequence ID" value="KKS97466.1"/>
    <property type="molecule type" value="Genomic_DNA"/>
</dbReference>
<dbReference type="NCBIfam" id="TIGR00732">
    <property type="entry name" value="dprA"/>
    <property type="match status" value="1"/>
</dbReference>
<organism evidence="3 4">
    <name type="scientific">Candidatus Woesebacteria bacterium GW2011_GWB1_43_14</name>
    <dbReference type="NCBI Taxonomy" id="1618578"/>
    <lineage>
        <taxon>Bacteria</taxon>
        <taxon>Candidatus Woeseibacteriota</taxon>
    </lineage>
</organism>
<evidence type="ECO:0000259" key="2">
    <source>
        <dbReference type="Pfam" id="PF02481"/>
    </source>
</evidence>
<accession>A0A0G1FR04</accession>
<dbReference type="PANTHER" id="PTHR43022">
    <property type="entry name" value="PROTEIN SMF"/>
    <property type="match status" value="1"/>
</dbReference>
<dbReference type="InterPro" id="IPR057666">
    <property type="entry name" value="DrpA_SLOG"/>
</dbReference>
<evidence type="ECO:0000313" key="4">
    <source>
        <dbReference type="Proteomes" id="UP000034090"/>
    </source>
</evidence>
<sequence length="288" mass="31475">MKWEDYPIEKITLKDKEYPKILKKIADPPKALYFRGSLRSNLFKKSLAVVGARRMTRYGHEVIERFIPDLVANGVTIVSGFMYGVDTVAHTEVVQNQGITVAVLGSGINTCYPPENDKLYTKILLGDGLVLSEFPPEVKPKLWMYPRRNRIVSGLSSLGTLVVEAGGKSGSLITANFALEQKRNVYAVPGPITSSVSMGTNNLIKTGQAKLVVNAADILGTPTNKKELSDMVLNPLEEKIYKSLKREPLSVDELAVDTGEALVEIAKATSLMSLKGLITEAAGKYYPS</sequence>
<dbReference type="PANTHER" id="PTHR43022:SF1">
    <property type="entry name" value="PROTEIN SMF"/>
    <property type="match status" value="1"/>
</dbReference>
<dbReference type="AlphaFoldDB" id="A0A0G1FR04"/>